<dbReference type="Gene3D" id="3.40.50.410">
    <property type="entry name" value="von Willebrand factor, type A domain"/>
    <property type="match status" value="2"/>
</dbReference>
<evidence type="ECO:0000259" key="9">
    <source>
        <dbReference type="SMART" id="SM00187"/>
    </source>
</evidence>
<feature type="domain" description="Integrin beta subunit VWA" evidence="9">
    <location>
        <begin position="1"/>
        <end position="292"/>
    </location>
</feature>
<reference evidence="10" key="1">
    <citation type="submission" date="2025-08" db="UniProtKB">
        <authorList>
            <consortium name="Ensembl"/>
        </authorList>
    </citation>
    <scope>IDENTIFICATION</scope>
</reference>
<sequence length="294" mass="33431">NLRNSGCQNSIKVKSGELLITKVTQVSPQHISLKLRPDEEVNITMQLFEPFESPVDLYILMDFSYSINYSAQIHCIKYCGKQSTVFARDPCLGFLIHPWFNADPPFSFKNVIRLTNDINKFSQELMKERISGNLDAPEGGFDAILQTAVCKENIGWRNDSTHLLVFSTESAFHYEADGANVLAGILRKNDEKCHLTQAGIYTFDTKQDYPSVPTLVRLLKQSDIIPIFAVTNHSYDYYEVKDAIKQEKYGNWERSSLIPANFAGQEIEDCLQKFRKEGEGRLNFNSLDVCQCSS</sequence>
<dbReference type="GO" id="GO:0098609">
    <property type="term" value="P:cell-cell adhesion"/>
    <property type="evidence" value="ECO:0007669"/>
    <property type="project" value="TreeGrafter"/>
</dbReference>
<dbReference type="GO" id="GO:0016477">
    <property type="term" value="P:cell migration"/>
    <property type="evidence" value="ECO:0007669"/>
    <property type="project" value="TreeGrafter"/>
</dbReference>
<dbReference type="GO" id="GO:0033627">
    <property type="term" value="P:cell adhesion mediated by integrin"/>
    <property type="evidence" value="ECO:0007669"/>
    <property type="project" value="TreeGrafter"/>
</dbReference>
<keyword evidence="8" id="KW-0130">Cell adhesion</keyword>
<dbReference type="Pfam" id="PF00362">
    <property type="entry name" value="Integrin_beta"/>
    <property type="match status" value="1"/>
</dbReference>
<name>A0A8C6YMR3_NAJNA</name>
<dbReference type="SMART" id="SM00187">
    <property type="entry name" value="INB"/>
    <property type="match status" value="1"/>
</dbReference>
<organism evidence="10 11">
    <name type="scientific">Naja naja</name>
    <name type="common">Indian cobra</name>
    <dbReference type="NCBI Taxonomy" id="35670"/>
    <lineage>
        <taxon>Eukaryota</taxon>
        <taxon>Metazoa</taxon>
        <taxon>Chordata</taxon>
        <taxon>Craniata</taxon>
        <taxon>Vertebrata</taxon>
        <taxon>Euteleostomi</taxon>
        <taxon>Lepidosauria</taxon>
        <taxon>Squamata</taxon>
        <taxon>Bifurcata</taxon>
        <taxon>Unidentata</taxon>
        <taxon>Episquamata</taxon>
        <taxon>Toxicofera</taxon>
        <taxon>Serpentes</taxon>
        <taxon>Colubroidea</taxon>
        <taxon>Elapidae</taxon>
        <taxon>Elapinae</taxon>
        <taxon>Naja</taxon>
    </lineage>
</organism>
<dbReference type="GO" id="GO:0007160">
    <property type="term" value="P:cell-matrix adhesion"/>
    <property type="evidence" value="ECO:0007669"/>
    <property type="project" value="TreeGrafter"/>
</dbReference>
<keyword evidence="4 8" id="KW-0401">Integrin</keyword>
<dbReference type="GO" id="GO:0005925">
    <property type="term" value="C:focal adhesion"/>
    <property type="evidence" value="ECO:0007669"/>
    <property type="project" value="TreeGrafter"/>
</dbReference>
<dbReference type="GO" id="GO:0005178">
    <property type="term" value="F:integrin binding"/>
    <property type="evidence" value="ECO:0007669"/>
    <property type="project" value="TreeGrafter"/>
</dbReference>
<comment type="subcellular location">
    <subcellularLocation>
        <location evidence="8">Cell membrane</location>
        <topology evidence="8">Single-pass type I membrane protein</topology>
    </subcellularLocation>
    <subcellularLocation>
        <location evidence="1">Membrane</location>
        <topology evidence="1">Single-pass type I membrane protein</topology>
    </subcellularLocation>
</comment>
<dbReference type="Proteomes" id="UP000694559">
    <property type="component" value="Unplaced"/>
</dbReference>
<evidence type="ECO:0000256" key="1">
    <source>
        <dbReference type="ARBA" id="ARBA00004479"/>
    </source>
</evidence>
<dbReference type="OrthoDB" id="410592at2759"/>
<reference evidence="10" key="2">
    <citation type="submission" date="2025-09" db="UniProtKB">
        <authorList>
            <consortium name="Ensembl"/>
        </authorList>
    </citation>
    <scope>IDENTIFICATION</scope>
</reference>
<dbReference type="FunFam" id="3.40.50.410:FF:000036">
    <property type="entry name" value="Integrin beta"/>
    <property type="match status" value="1"/>
</dbReference>
<keyword evidence="3 8" id="KW-0812">Transmembrane</keyword>
<evidence type="ECO:0000313" key="10">
    <source>
        <dbReference type="Ensembl" id="ENSNNAP00000029925.1"/>
    </source>
</evidence>
<dbReference type="GO" id="GO:0007229">
    <property type="term" value="P:integrin-mediated signaling pathway"/>
    <property type="evidence" value="ECO:0007669"/>
    <property type="project" value="UniProtKB-KW"/>
</dbReference>
<accession>A0A8C6YMR3</accession>
<evidence type="ECO:0000256" key="3">
    <source>
        <dbReference type="ARBA" id="ARBA00022692"/>
    </source>
</evidence>
<keyword evidence="6" id="KW-1015">Disulfide bond</keyword>
<dbReference type="InterPro" id="IPR002369">
    <property type="entry name" value="Integrin_bsu_VWA"/>
</dbReference>
<dbReference type="PANTHER" id="PTHR10082:SF42">
    <property type="entry name" value="INTEGRIN BETA-4"/>
    <property type="match status" value="1"/>
</dbReference>
<dbReference type="Gene3D" id="2.60.40.1510">
    <property type="entry name" value="ntegrin, alpha v. Chain A, domain 3"/>
    <property type="match status" value="1"/>
</dbReference>
<keyword evidence="11" id="KW-1185">Reference proteome</keyword>
<dbReference type="InterPro" id="IPR015812">
    <property type="entry name" value="Integrin_bsu"/>
</dbReference>
<evidence type="ECO:0000256" key="8">
    <source>
        <dbReference type="RuleBase" id="RU000633"/>
    </source>
</evidence>
<dbReference type="Ensembl" id="ENSNNAT00000031395.1">
    <property type="protein sequence ID" value="ENSNNAP00000029925.1"/>
    <property type="gene ID" value="ENSNNAG00000019168.1"/>
</dbReference>
<evidence type="ECO:0000256" key="4">
    <source>
        <dbReference type="ARBA" id="ARBA00023037"/>
    </source>
</evidence>
<evidence type="ECO:0000256" key="7">
    <source>
        <dbReference type="ARBA" id="ARBA00023180"/>
    </source>
</evidence>
<dbReference type="PANTHER" id="PTHR10082">
    <property type="entry name" value="INTEGRIN BETA SUBUNIT"/>
    <property type="match status" value="1"/>
</dbReference>
<proteinExistence type="inferred from homology"/>
<keyword evidence="5" id="KW-0472">Membrane</keyword>
<dbReference type="GO" id="GO:0009986">
    <property type="term" value="C:cell surface"/>
    <property type="evidence" value="ECO:0007669"/>
    <property type="project" value="TreeGrafter"/>
</dbReference>
<dbReference type="PRINTS" id="PR01186">
    <property type="entry name" value="INTEGRINB"/>
</dbReference>
<evidence type="ECO:0000256" key="6">
    <source>
        <dbReference type="ARBA" id="ARBA00023157"/>
    </source>
</evidence>
<dbReference type="AlphaFoldDB" id="A0A8C6YMR3"/>
<evidence type="ECO:0000313" key="11">
    <source>
        <dbReference type="Proteomes" id="UP000694559"/>
    </source>
</evidence>
<keyword evidence="7" id="KW-0325">Glycoprotein</keyword>
<dbReference type="GO" id="GO:0008305">
    <property type="term" value="C:integrin complex"/>
    <property type="evidence" value="ECO:0007669"/>
    <property type="project" value="TreeGrafter"/>
</dbReference>
<dbReference type="InterPro" id="IPR036465">
    <property type="entry name" value="vWFA_dom_sf"/>
</dbReference>
<dbReference type="SUPFAM" id="SSF53300">
    <property type="entry name" value="vWA-like"/>
    <property type="match status" value="1"/>
</dbReference>
<comment type="similarity">
    <text evidence="2 8">Belongs to the integrin beta chain family.</text>
</comment>
<evidence type="ECO:0000256" key="2">
    <source>
        <dbReference type="ARBA" id="ARBA00007449"/>
    </source>
</evidence>
<dbReference type="GeneTree" id="ENSGT01150000286919"/>
<protein>
    <recommendedName>
        <fullName evidence="8">Integrin beta</fullName>
    </recommendedName>
</protein>
<evidence type="ECO:0000256" key="5">
    <source>
        <dbReference type="ARBA" id="ARBA00023136"/>
    </source>
</evidence>
<dbReference type="OMA" id="IECAESP"/>